<dbReference type="AlphaFoldDB" id="A0AAW1UPE8"/>
<proteinExistence type="predicted"/>
<sequence length="81" mass="9244">MSGEPNSRFSGQYRQGIFVQSLKSFEVKAYLHKKYREENKHNAIIVKLLSAHSVQKRKFRAALHKAKGNGKVKSICGLLQE</sequence>
<feature type="non-terminal residue" evidence="1">
    <location>
        <position position="81"/>
    </location>
</feature>
<organism evidence="1 2">
    <name type="scientific">Henosepilachna vigintioctopunctata</name>
    <dbReference type="NCBI Taxonomy" id="420089"/>
    <lineage>
        <taxon>Eukaryota</taxon>
        <taxon>Metazoa</taxon>
        <taxon>Ecdysozoa</taxon>
        <taxon>Arthropoda</taxon>
        <taxon>Hexapoda</taxon>
        <taxon>Insecta</taxon>
        <taxon>Pterygota</taxon>
        <taxon>Neoptera</taxon>
        <taxon>Endopterygota</taxon>
        <taxon>Coleoptera</taxon>
        <taxon>Polyphaga</taxon>
        <taxon>Cucujiformia</taxon>
        <taxon>Coccinelloidea</taxon>
        <taxon>Coccinellidae</taxon>
        <taxon>Epilachninae</taxon>
        <taxon>Epilachnini</taxon>
        <taxon>Henosepilachna</taxon>
    </lineage>
</organism>
<dbReference type="Proteomes" id="UP001431783">
    <property type="component" value="Unassembled WGS sequence"/>
</dbReference>
<gene>
    <name evidence="1" type="ORF">WA026_017234</name>
</gene>
<evidence type="ECO:0000313" key="2">
    <source>
        <dbReference type="Proteomes" id="UP001431783"/>
    </source>
</evidence>
<dbReference type="EMBL" id="JARQZJ010000070">
    <property type="protein sequence ID" value="KAK9881716.1"/>
    <property type="molecule type" value="Genomic_DNA"/>
</dbReference>
<reference evidence="1 2" key="1">
    <citation type="submission" date="2023-03" db="EMBL/GenBank/DDBJ databases">
        <title>Genome insight into feeding habits of ladybird beetles.</title>
        <authorList>
            <person name="Li H.-S."/>
            <person name="Huang Y.-H."/>
            <person name="Pang H."/>
        </authorList>
    </citation>
    <scope>NUCLEOTIDE SEQUENCE [LARGE SCALE GENOMIC DNA]</scope>
    <source>
        <strain evidence="1">SYSU_2023b</strain>
        <tissue evidence="1">Whole body</tissue>
    </source>
</reference>
<name>A0AAW1UPE8_9CUCU</name>
<accession>A0AAW1UPE8</accession>
<comment type="caution">
    <text evidence="1">The sequence shown here is derived from an EMBL/GenBank/DDBJ whole genome shotgun (WGS) entry which is preliminary data.</text>
</comment>
<keyword evidence="2" id="KW-1185">Reference proteome</keyword>
<evidence type="ECO:0000313" key="1">
    <source>
        <dbReference type="EMBL" id="KAK9881716.1"/>
    </source>
</evidence>
<protein>
    <submittedName>
        <fullName evidence="1">Uncharacterized protein</fullName>
    </submittedName>
</protein>